<sequence length="291" mass="33421">MRKGNSLEQVQPSEEIKPKKRRKFRMHKKVIFSWTAILSWVLTVTSLAVAIYFGIDSQKSQKELKVVQENLIDAQEEAKSASDSLRLIQEEGKRQMLEFYKMVDQILDTTTSYKTRRALNEMKKSIPKSYIGLVSDIELAADSMAKLKEQEARAEERMIEALTYTYPSLDTPISLGKTCFNKMDHWLLEVLAPKSCTLFYSQREGAELTVKNLAGIDKTGSMEVCIITKDGKYYYGLYRYPVKDTYCKLKLPPLSISDTCYVLVGLYLKSDLMKKNNYTFYCKVVVAIPLK</sequence>
<evidence type="ECO:0000256" key="3">
    <source>
        <dbReference type="SAM" id="Phobius"/>
    </source>
</evidence>
<proteinExistence type="predicted"/>
<keyword evidence="3" id="KW-0812">Transmembrane</keyword>
<evidence type="ECO:0000313" key="5">
    <source>
        <dbReference type="Proteomes" id="UP000317778"/>
    </source>
</evidence>
<name>A0A532V734_UNCT6</name>
<reference evidence="4 5" key="1">
    <citation type="submission" date="2017-06" db="EMBL/GenBank/DDBJ databases">
        <title>Novel microbial phyla capable of carbon fixation and sulfur reduction in deep-sea sediments.</title>
        <authorList>
            <person name="Huang J."/>
            <person name="Baker B."/>
            <person name="Wang Y."/>
        </authorList>
    </citation>
    <scope>NUCLEOTIDE SEQUENCE [LARGE SCALE GENOMIC DNA]</scope>
    <source>
        <strain evidence="4">B3_TA06</strain>
    </source>
</reference>
<evidence type="ECO:0000313" key="4">
    <source>
        <dbReference type="EMBL" id="TKJ43013.1"/>
    </source>
</evidence>
<keyword evidence="3" id="KW-0472">Membrane</keyword>
<dbReference type="AlphaFoldDB" id="A0A532V734"/>
<gene>
    <name evidence="4" type="ORF">CEE36_05885</name>
</gene>
<dbReference type="EMBL" id="NJBO01000007">
    <property type="protein sequence ID" value="TKJ43013.1"/>
    <property type="molecule type" value="Genomic_DNA"/>
</dbReference>
<feature type="region of interest" description="Disordered" evidence="2">
    <location>
        <begin position="1"/>
        <end position="20"/>
    </location>
</feature>
<keyword evidence="1" id="KW-0175">Coiled coil</keyword>
<feature type="compositionally biased region" description="Polar residues" evidence="2">
    <location>
        <begin position="1"/>
        <end position="12"/>
    </location>
</feature>
<feature type="transmembrane region" description="Helical" evidence="3">
    <location>
        <begin position="30"/>
        <end position="55"/>
    </location>
</feature>
<keyword evidence="3" id="KW-1133">Transmembrane helix</keyword>
<comment type="caution">
    <text evidence="4">The sequence shown here is derived from an EMBL/GenBank/DDBJ whole genome shotgun (WGS) entry which is preliminary data.</text>
</comment>
<protein>
    <submittedName>
        <fullName evidence="4">Uncharacterized protein</fullName>
    </submittedName>
</protein>
<organism evidence="4 5">
    <name type="scientific">candidate division TA06 bacterium B3_TA06</name>
    <dbReference type="NCBI Taxonomy" id="2012487"/>
    <lineage>
        <taxon>Bacteria</taxon>
        <taxon>Bacteria division TA06</taxon>
    </lineage>
</organism>
<feature type="coiled-coil region" evidence="1">
    <location>
        <begin position="57"/>
        <end position="91"/>
    </location>
</feature>
<evidence type="ECO:0000256" key="2">
    <source>
        <dbReference type="SAM" id="MobiDB-lite"/>
    </source>
</evidence>
<dbReference type="Proteomes" id="UP000317778">
    <property type="component" value="Unassembled WGS sequence"/>
</dbReference>
<evidence type="ECO:0000256" key="1">
    <source>
        <dbReference type="SAM" id="Coils"/>
    </source>
</evidence>
<accession>A0A532V734</accession>